<sequence>MSAAPIASSTTGPTLPEPTLPVAAAELDALSETTPGCDLSDSRNGVAVGVALPIVAAPVLYSIEVIEREAPSPWDVRLPIVAIPEVFAIDLPSVVELTVEANSFALPIVAAPELCSIEVIEREAPSPSDVRLPIVASPEVFAIDLPSVVELTVEANSFALPIVAAPELCSIEVIEREAPSPSDVRLPIVASPEVFAINLPSVVELTVEANSFALPIVAAPELYSIEVYEESTRDSEAIELPIIASPLLHAIDLPVSPPILAEVPEATCPAIEPTEPAEPITADSEHRKPPVAKSQTPTADASDDQFLVSCPGCQNEYPVPRDAIGESAECECGFVFQIKDNLDAIDSAFTFDLVPYPPLALDRTGSGSASETGTAKKPLAAKVDRAETVRRREAMSDQPKGRLNASRRIDGDVETKGVLLRYLASTLAVIPVALLLFWFVFDGTEHQWSLQSVRDQLAMQMPARPVVGFNKPTANSTASITDDSNATPDDQSLPAEFSSPEAEPIETAIAKIELGSPQPSMETTAGDSIELAESTVAPTNHEQAELVQAELLQAELSPFLMPVQKIAQQLGSTKRLDRPALQRFASAIESLRHRHRELTPKDLRWLGRQWASLGERASTAELASRCYYQASSAYSLLLTFEQTSVAKAHTEEQRQMLFERSRHAQRMAVLESGNQQR</sequence>
<protein>
    <submittedName>
        <fullName evidence="2">Uncharacterized protein</fullName>
    </submittedName>
</protein>
<reference evidence="2 3" key="1">
    <citation type="submission" date="2023-06" db="EMBL/GenBank/DDBJ databases">
        <title>Roseiconus lacunae JC819 isolated from Gulf of Mannar region, Tamil Nadu.</title>
        <authorList>
            <person name="Pk S."/>
            <person name="Ch S."/>
            <person name="Ch V.R."/>
        </authorList>
    </citation>
    <scope>NUCLEOTIDE SEQUENCE [LARGE SCALE GENOMIC DNA]</scope>
    <source>
        <strain evidence="2 3">JC819</strain>
    </source>
</reference>
<evidence type="ECO:0000313" key="2">
    <source>
        <dbReference type="EMBL" id="MDM4016843.1"/>
    </source>
</evidence>
<dbReference type="EMBL" id="JASZZN010000010">
    <property type="protein sequence ID" value="MDM4016843.1"/>
    <property type="molecule type" value="Genomic_DNA"/>
</dbReference>
<feature type="region of interest" description="Disordered" evidence="1">
    <location>
        <begin position="468"/>
        <end position="500"/>
    </location>
</feature>
<accession>A0ABT7PK19</accession>
<comment type="caution">
    <text evidence="2">The sequence shown here is derived from an EMBL/GenBank/DDBJ whole genome shotgun (WGS) entry which is preliminary data.</text>
</comment>
<feature type="region of interest" description="Disordered" evidence="1">
    <location>
        <begin position="271"/>
        <end position="303"/>
    </location>
</feature>
<dbReference type="Proteomes" id="UP001239462">
    <property type="component" value="Unassembled WGS sequence"/>
</dbReference>
<feature type="compositionally biased region" description="Polar residues" evidence="1">
    <location>
        <begin position="472"/>
        <end position="490"/>
    </location>
</feature>
<feature type="region of interest" description="Disordered" evidence="1">
    <location>
        <begin position="363"/>
        <end position="383"/>
    </location>
</feature>
<dbReference type="RefSeq" id="WP_289164443.1">
    <property type="nucleotide sequence ID" value="NZ_JASZZN010000010.1"/>
</dbReference>
<keyword evidence="3" id="KW-1185">Reference proteome</keyword>
<gene>
    <name evidence="2" type="ORF">QTN89_15460</name>
</gene>
<feature type="compositionally biased region" description="Low complexity" evidence="1">
    <location>
        <begin position="271"/>
        <end position="282"/>
    </location>
</feature>
<name>A0ABT7PK19_9BACT</name>
<proteinExistence type="predicted"/>
<evidence type="ECO:0000313" key="3">
    <source>
        <dbReference type="Proteomes" id="UP001239462"/>
    </source>
</evidence>
<organism evidence="2 3">
    <name type="scientific">Roseiconus lacunae</name>
    <dbReference type="NCBI Taxonomy" id="2605694"/>
    <lineage>
        <taxon>Bacteria</taxon>
        <taxon>Pseudomonadati</taxon>
        <taxon>Planctomycetota</taxon>
        <taxon>Planctomycetia</taxon>
        <taxon>Pirellulales</taxon>
        <taxon>Pirellulaceae</taxon>
        <taxon>Roseiconus</taxon>
    </lineage>
</organism>
<evidence type="ECO:0000256" key="1">
    <source>
        <dbReference type="SAM" id="MobiDB-lite"/>
    </source>
</evidence>